<dbReference type="InterPro" id="IPR003817">
    <property type="entry name" value="PS_Dcarbxylase"/>
</dbReference>
<feature type="chain" id="PRO_5038182652" description="Phosphatidylserine decarboxylase beta chain" evidence="12">
    <location>
        <begin position="1"/>
        <end position="240"/>
    </location>
</feature>
<keyword evidence="9 12" id="KW-0456">Lyase</keyword>
<evidence type="ECO:0000256" key="10">
    <source>
        <dbReference type="ARBA" id="ARBA00023264"/>
    </source>
</evidence>
<feature type="active site" description="Charge relay system; for autoendoproteolytic cleavage activity" evidence="12">
    <location>
        <position position="86"/>
    </location>
</feature>
<dbReference type="GO" id="GO:0006646">
    <property type="term" value="P:phosphatidylethanolamine biosynthetic process"/>
    <property type="evidence" value="ECO:0007669"/>
    <property type="project" value="UniProtKB-UniRule"/>
</dbReference>
<dbReference type="PANTHER" id="PTHR10067">
    <property type="entry name" value="PHOSPHATIDYLSERINE DECARBOXYLASE"/>
    <property type="match status" value="1"/>
</dbReference>
<keyword evidence="4 12" id="KW-0210">Decarboxylase</keyword>
<proteinExistence type="inferred from homology"/>
<dbReference type="EMBL" id="JABMOJ010000220">
    <property type="protein sequence ID" value="NQV64897.1"/>
    <property type="molecule type" value="Genomic_DNA"/>
</dbReference>
<dbReference type="AlphaFoldDB" id="A0A972VYF0"/>
<comment type="PTM">
    <text evidence="12">Is synthesized initially as an inactive proenzyme. Formation of the active enzyme involves a self-maturation process in which the active site pyruvoyl group is generated from an internal serine residue via an autocatalytic post-translational modification. Two non-identical subunits are generated from the proenzyme in this reaction, and the pyruvate is formed at the N-terminus of the alpha chain, which is derived from the carboxyl end of the proenzyme. The autoendoproteolytic cleavage occurs by a canonical serine protease mechanism, in which the side chain hydroxyl group of the serine supplies its oxygen atom to form the C-terminus of the beta chain, while the remainder of the serine residue undergoes an oxidative deamination to produce ammonia and the pyruvoyl prosthetic group on the alpha chain. During this reaction, the Ser that is part of the protease active site of the proenzyme becomes the pyruvoyl prosthetic group, which constitutes an essential element of the active site of the mature decarboxylase.</text>
</comment>
<comment type="catalytic activity">
    <reaction evidence="12">
        <text>a 1,2-diacyl-sn-glycero-3-phospho-L-serine + H(+) = a 1,2-diacyl-sn-glycero-3-phosphoethanolamine + CO2</text>
        <dbReference type="Rhea" id="RHEA:20828"/>
        <dbReference type="ChEBI" id="CHEBI:15378"/>
        <dbReference type="ChEBI" id="CHEBI:16526"/>
        <dbReference type="ChEBI" id="CHEBI:57262"/>
        <dbReference type="ChEBI" id="CHEBI:64612"/>
        <dbReference type="EC" id="4.1.1.65"/>
    </reaction>
</comment>
<evidence type="ECO:0000256" key="7">
    <source>
        <dbReference type="ARBA" id="ARBA00023145"/>
    </source>
</evidence>
<gene>
    <name evidence="12 13" type="primary">psd</name>
    <name evidence="13" type="ORF">HQ497_05975</name>
</gene>
<reference evidence="13" key="1">
    <citation type="submission" date="2020-05" db="EMBL/GenBank/DDBJ databases">
        <title>Sulfur intermediates as new biogeochemical hubs in an aquatic model microbial ecosystem.</title>
        <authorList>
            <person name="Vigneron A."/>
        </authorList>
    </citation>
    <scope>NUCLEOTIDE SEQUENCE</scope>
    <source>
        <strain evidence="13">Bin.250</strain>
    </source>
</reference>
<dbReference type="NCBIfam" id="TIGR00163">
    <property type="entry name" value="PS_decarb"/>
    <property type="match status" value="1"/>
</dbReference>
<comment type="function">
    <text evidence="12">Catalyzes the formation of phosphatidylethanolamine (PtdEtn) from phosphatidylserine (PtdSer).</text>
</comment>
<comment type="subunit">
    <text evidence="12">Heterodimer of a large membrane-associated beta subunit and a small pyruvoyl-containing alpha subunit.</text>
</comment>
<evidence type="ECO:0000256" key="11">
    <source>
        <dbReference type="ARBA" id="ARBA00023317"/>
    </source>
</evidence>
<keyword evidence="6 12" id="KW-0472">Membrane</keyword>
<evidence type="ECO:0000256" key="3">
    <source>
        <dbReference type="ARBA" id="ARBA00022516"/>
    </source>
</evidence>
<dbReference type="EC" id="4.1.1.65" evidence="12"/>
<evidence type="ECO:0000313" key="13">
    <source>
        <dbReference type="EMBL" id="NQV64897.1"/>
    </source>
</evidence>
<feature type="modified residue" description="Pyruvic acid (Ser); by autocatalysis" evidence="12">
    <location>
        <position position="241"/>
    </location>
</feature>
<keyword evidence="5 12" id="KW-0443">Lipid metabolism</keyword>
<dbReference type="InterPro" id="IPR033177">
    <property type="entry name" value="PSD-B"/>
</dbReference>
<accession>A0A972VYF0</accession>
<comment type="caution">
    <text evidence="13">The sequence shown here is derived from an EMBL/GenBank/DDBJ whole genome shotgun (WGS) entry which is preliminary data.</text>
</comment>
<comment type="pathway">
    <text evidence="12">Phospholipid metabolism; phosphatidylethanolamine biosynthesis; phosphatidylethanolamine from CDP-diacylglycerol: step 2/2.</text>
</comment>
<dbReference type="GO" id="GO:0005886">
    <property type="term" value="C:plasma membrane"/>
    <property type="evidence" value="ECO:0007669"/>
    <property type="project" value="UniProtKB-SubCell"/>
</dbReference>
<evidence type="ECO:0000256" key="9">
    <source>
        <dbReference type="ARBA" id="ARBA00023239"/>
    </source>
</evidence>
<keyword evidence="11 12" id="KW-0670">Pyruvate</keyword>
<comment type="similarity">
    <text evidence="12">Belongs to the phosphatidylserine decarboxylase family. PSD-B subfamily. Prokaryotic type I sub-subfamily.</text>
</comment>
<feature type="active site" description="Charge relay system; for autoendoproteolytic cleavage activity" evidence="12">
    <location>
        <position position="241"/>
    </location>
</feature>
<dbReference type="GO" id="GO:0004609">
    <property type="term" value="F:phosphatidylserine decarboxylase activity"/>
    <property type="evidence" value="ECO:0007669"/>
    <property type="project" value="UniProtKB-UniRule"/>
</dbReference>
<dbReference type="HAMAP" id="MF_00662">
    <property type="entry name" value="PS_decarb_PSD_B_type1"/>
    <property type="match status" value="1"/>
</dbReference>
<evidence type="ECO:0000256" key="8">
    <source>
        <dbReference type="ARBA" id="ARBA00023209"/>
    </source>
</evidence>
<feature type="site" description="Cleavage (non-hydrolytic); by autocatalysis" evidence="12">
    <location>
        <begin position="240"/>
        <end position="241"/>
    </location>
</feature>
<name>A0A972VYF0_9GAMM</name>
<feature type="chain" id="PRO_5038182653" description="Phosphatidylserine decarboxylase alpha chain" evidence="12">
    <location>
        <begin position="241"/>
        <end position="274"/>
    </location>
</feature>
<protein>
    <recommendedName>
        <fullName evidence="12">Phosphatidylserine decarboxylase proenzyme</fullName>
        <ecNumber evidence="12">4.1.1.65</ecNumber>
    </recommendedName>
    <component>
        <recommendedName>
            <fullName evidence="12">Phosphatidylserine decarboxylase alpha chain</fullName>
        </recommendedName>
    </component>
    <component>
        <recommendedName>
            <fullName evidence="12">Phosphatidylserine decarboxylase beta chain</fullName>
        </recommendedName>
    </component>
</protein>
<dbReference type="PANTHER" id="PTHR10067:SF6">
    <property type="entry name" value="PHOSPHATIDYLSERINE DECARBOXYLASE PROENZYME, MITOCHONDRIAL"/>
    <property type="match status" value="1"/>
</dbReference>
<feature type="active site" description="Charge relay system; for autoendoproteolytic cleavage activity" evidence="12">
    <location>
        <position position="141"/>
    </location>
</feature>
<keyword evidence="10 12" id="KW-1208">Phospholipid metabolism</keyword>
<evidence type="ECO:0000256" key="4">
    <source>
        <dbReference type="ARBA" id="ARBA00022793"/>
    </source>
</evidence>
<dbReference type="InterPro" id="IPR033178">
    <property type="entry name" value="PSD_type1_pro"/>
</dbReference>
<comment type="subcellular location">
    <subcellularLocation>
        <location evidence="12">Cell membrane</location>
        <topology evidence="12">Peripheral membrane protein</topology>
    </subcellularLocation>
</comment>
<dbReference type="Proteomes" id="UP000754644">
    <property type="component" value="Unassembled WGS sequence"/>
</dbReference>
<organism evidence="13 14">
    <name type="scientific">SAR86 cluster bacterium</name>
    <dbReference type="NCBI Taxonomy" id="2030880"/>
    <lineage>
        <taxon>Bacteria</taxon>
        <taxon>Pseudomonadati</taxon>
        <taxon>Pseudomonadota</taxon>
        <taxon>Gammaproteobacteria</taxon>
        <taxon>SAR86 cluster</taxon>
    </lineage>
</organism>
<keyword evidence="2 12" id="KW-1003">Cell membrane</keyword>
<evidence type="ECO:0000256" key="1">
    <source>
        <dbReference type="ARBA" id="ARBA00005189"/>
    </source>
</evidence>
<keyword evidence="3 12" id="KW-0444">Lipid biosynthesis</keyword>
<evidence type="ECO:0000256" key="6">
    <source>
        <dbReference type="ARBA" id="ARBA00023136"/>
    </source>
</evidence>
<feature type="active site" description="Schiff-base intermediate with substrate; via pyruvic acid; for decarboxylase activity" evidence="12">
    <location>
        <position position="241"/>
    </location>
</feature>
<dbReference type="Pfam" id="PF02666">
    <property type="entry name" value="PS_Dcarbxylase"/>
    <property type="match status" value="1"/>
</dbReference>
<comment type="cofactor">
    <cofactor evidence="12">
        <name>pyruvate</name>
        <dbReference type="ChEBI" id="CHEBI:15361"/>
    </cofactor>
    <text evidence="12">Binds 1 pyruvoyl group covalently per subunit.</text>
</comment>
<evidence type="ECO:0000256" key="5">
    <source>
        <dbReference type="ARBA" id="ARBA00023098"/>
    </source>
</evidence>
<evidence type="ECO:0000256" key="2">
    <source>
        <dbReference type="ARBA" id="ARBA00022475"/>
    </source>
</evidence>
<evidence type="ECO:0000313" key="14">
    <source>
        <dbReference type="Proteomes" id="UP000754644"/>
    </source>
</evidence>
<sequence>MSRLFIRVQYLIPQHLLSRLVGLVASSRVTWIKNTFIRVIVRLFNVDMTEAESANLADYPTFNAFFSRRLKPGLRPISGLVSSPADGCVSACGDINGNQIIQAKGLNYSVEKLLASADASRFHNGSFVTIYLSPKDYHRVHNPVAGQLNSGTYVPGKLFSVNDATAQAVPDLFADNERYVMHFDTEFGAMAVVMVGAMIVAGIQTPWREAPYPAGKLCQETFTPAQQIDQGDELGKFLMGSTAIVLLERRVDWQVGEQDLVKMGQALARNKQAS</sequence>
<evidence type="ECO:0000256" key="12">
    <source>
        <dbReference type="HAMAP-Rule" id="MF_00662"/>
    </source>
</evidence>
<keyword evidence="8 12" id="KW-0594">Phospholipid biosynthesis</keyword>
<comment type="pathway">
    <text evidence="1">Lipid metabolism.</text>
</comment>
<keyword evidence="7 12" id="KW-0865">Zymogen</keyword>